<organism evidence="2 3">
    <name type="scientific">Ascobolus immersus RN42</name>
    <dbReference type="NCBI Taxonomy" id="1160509"/>
    <lineage>
        <taxon>Eukaryota</taxon>
        <taxon>Fungi</taxon>
        <taxon>Dikarya</taxon>
        <taxon>Ascomycota</taxon>
        <taxon>Pezizomycotina</taxon>
        <taxon>Pezizomycetes</taxon>
        <taxon>Pezizales</taxon>
        <taxon>Ascobolaceae</taxon>
        <taxon>Ascobolus</taxon>
    </lineage>
</organism>
<sequence>MLLRLPTELRLEIYECCSAYTLLNLSQSCTQLRNEIINTPSVFTESYGYFLPNNHWGWPNTNSTQLTINNIAYISGCDLRNEFGNDYSQFMVESRLGLDRILGDSEDSDDDKEGLTRWILCGIKGCYGSDVLALGDRELGLEWYTRCFRCWKEDRDDYYDDPGDSDDSD</sequence>
<name>A0A3N4I5L6_ASCIM</name>
<dbReference type="EMBL" id="ML119680">
    <property type="protein sequence ID" value="RPA81395.1"/>
    <property type="molecule type" value="Genomic_DNA"/>
</dbReference>
<reference evidence="2 3" key="1">
    <citation type="journal article" date="2018" name="Nat. Ecol. Evol.">
        <title>Pezizomycetes genomes reveal the molecular basis of ectomycorrhizal truffle lifestyle.</title>
        <authorList>
            <person name="Murat C."/>
            <person name="Payen T."/>
            <person name="Noel B."/>
            <person name="Kuo A."/>
            <person name="Morin E."/>
            <person name="Chen J."/>
            <person name="Kohler A."/>
            <person name="Krizsan K."/>
            <person name="Balestrini R."/>
            <person name="Da Silva C."/>
            <person name="Montanini B."/>
            <person name="Hainaut M."/>
            <person name="Levati E."/>
            <person name="Barry K.W."/>
            <person name="Belfiori B."/>
            <person name="Cichocki N."/>
            <person name="Clum A."/>
            <person name="Dockter R.B."/>
            <person name="Fauchery L."/>
            <person name="Guy J."/>
            <person name="Iotti M."/>
            <person name="Le Tacon F."/>
            <person name="Lindquist E.A."/>
            <person name="Lipzen A."/>
            <person name="Malagnac F."/>
            <person name="Mello A."/>
            <person name="Molinier V."/>
            <person name="Miyauchi S."/>
            <person name="Poulain J."/>
            <person name="Riccioni C."/>
            <person name="Rubini A."/>
            <person name="Sitrit Y."/>
            <person name="Splivallo R."/>
            <person name="Traeger S."/>
            <person name="Wang M."/>
            <person name="Zifcakova L."/>
            <person name="Wipf D."/>
            <person name="Zambonelli A."/>
            <person name="Paolocci F."/>
            <person name="Nowrousian M."/>
            <person name="Ottonello S."/>
            <person name="Baldrian P."/>
            <person name="Spatafora J.W."/>
            <person name="Henrissat B."/>
            <person name="Nagy L.G."/>
            <person name="Aury J.M."/>
            <person name="Wincker P."/>
            <person name="Grigoriev I.V."/>
            <person name="Bonfante P."/>
            <person name="Martin F.M."/>
        </authorList>
    </citation>
    <scope>NUCLEOTIDE SEQUENCE [LARGE SCALE GENOMIC DNA]</scope>
    <source>
        <strain evidence="2 3">RN42</strain>
    </source>
</reference>
<feature type="domain" description="F-box" evidence="1">
    <location>
        <begin position="1"/>
        <end position="46"/>
    </location>
</feature>
<dbReference type="OrthoDB" id="435188at2759"/>
<keyword evidence="3" id="KW-1185">Reference proteome</keyword>
<proteinExistence type="predicted"/>
<evidence type="ECO:0000259" key="1">
    <source>
        <dbReference type="PROSITE" id="PS50181"/>
    </source>
</evidence>
<evidence type="ECO:0000313" key="3">
    <source>
        <dbReference type="Proteomes" id="UP000275078"/>
    </source>
</evidence>
<dbReference type="PROSITE" id="PS50181">
    <property type="entry name" value="FBOX"/>
    <property type="match status" value="1"/>
</dbReference>
<accession>A0A3N4I5L6</accession>
<dbReference type="Proteomes" id="UP000275078">
    <property type="component" value="Unassembled WGS sequence"/>
</dbReference>
<gene>
    <name evidence="2" type="ORF">BJ508DRAFT_114347</name>
</gene>
<evidence type="ECO:0000313" key="2">
    <source>
        <dbReference type="EMBL" id="RPA81395.1"/>
    </source>
</evidence>
<dbReference type="AlphaFoldDB" id="A0A3N4I5L6"/>
<dbReference type="InterPro" id="IPR001810">
    <property type="entry name" value="F-box_dom"/>
</dbReference>
<protein>
    <recommendedName>
        <fullName evidence="1">F-box domain-containing protein</fullName>
    </recommendedName>
</protein>
<dbReference type="Pfam" id="PF00646">
    <property type="entry name" value="F-box"/>
    <property type="match status" value="1"/>
</dbReference>
<dbReference type="PROSITE" id="PS51257">
    <property type="entry name" value="PROKAR_LIPOPROTEIN"/>
    <property type="match status" value="1"/>
</dbReference>